<keyword evidence="12" id="KW-0560">Oxidoreductase</keyword>
<dbReference type="InterPro" id="IPR039289">
    <property type="entry name" value="CHCHD4"/>
</dbReference>
<feature type="region of interest" description="Disordered" evidence="20">
    <location>
        <begin position="222"/>
        <end position="303"/>
    </location>
</feature>
<dbReference type="PROSITE" id="PS51808">
    <property type="entry name" value="CHCH"/>
    <property type="match status" value="1"/>
</dbReference>
<dbReference type="GO" id="GO:0015035">
    <property type="term" value="F:protein-disulfide reductase activity"/>
    <property type="evidence" value="ECO:0007669"/>
    <property type="project" value="InterPro"/>
</dbReference>
<feature type="compositionally biased region" description="Basic and acidic residues" evidence="20">
    <location>
        <begin position="241"/>
        <end position="251"/>
    </location>
</feature>
<evidence type="ECO:0000256" key="12">
    <source>
        <dbReference type="ARBA" id="ARBA00023002"/>
    </source>
</evidence>
<dbReference type="EMBL" id="MCBQ01010082">
    <property type="protein sequence ID" value="RKF71497.1"/>
    <property type="molecule type" value="Genomic_DNA"/>
</dbReference>
<evidence type="ECO:0000256" key="15">
    <source>
        <dbReference type="ARBA" id="ARBA00023136"/>
    </source>
</evidence>
<evidence type="ECO:0000256" key="13">
    <source>
        <dbReference type="ARBA" id="ARBA00023010"/>
    </source>
</evidence>
<dbReference type="Gene3D" id="1.10.287.2900">
    <property type="match status" value="1"/>
</dbReference>
<sequence length="303" mass="34336">MMNRFALRPSFWRTLPSGRLRYPIQNICPRRYQSDTARSKKNGRWKSALFRWAVAVGGVYYCTKSDIFAAKREETIEDDKLLHSPHKIDNITIEAILERKNQQKPPKLVKEQSQVKLTDLSASQTQNKQSEVVEEETEVVASEDTENSASSREGAFDPETGKINWDCPCLGGMAHGPCGEEFKAAFSCFVYSEEEPKGVECIEKFKTMQNCFRQYPEIYGSELDDDTTESEPEPEGVAAEKNTEDPEKIIQKPEQSQPPPPSTPQPTESESPLAQQLRNDREKSDTTDEKDELIKELSNTTSS</sequence>
<dbReference type="GO" id="GO:0005758">
    <property type="term" value="C:mitochondrial intermembrane space"/>
    <property type="evidence" value="ECO:0007669"/>
    <property type="project" value="TreeGrafter"/>
</dbReference>
<evidence type="ECO:0000313" key="21">
    <source>
        <dbReference type="EMBL" id="RKF71497.1"/>
    </source>
</evidence>
<keyword evidence="7" id="KW-0999">Mitochondrion inner membrane</keyword>
<comment type="subcellular location">
    <subcellularLocation>
        <location evidence="3">Mitochondrion inner membrane</location>
        <topology evidence="3">Single-pass type II membrane protein</topology>
        <orientation evidence="3">Intermembrane side</orientation>
    </subcellularLocation>
</comment>
<dbReference type="GO" id="GO:0045041">
    <property type="term" value="P:protein import into mitochondrial intermembrane space"/>
    <property type="evidence" value="ECO:0007669"/>
    <property type="project" value="InterPro"/>
</dbReference>
<keyword evidence="22" id="KW-1185">Reference proteome</keyword>
<dbReference type="GO" id="GO:0005743">
    <property type="term" value="C:mitochondrial inner membrane"/>
    <property type="evidence" value="ECO:0007669"/>
    <property type="project" value="UniProtKB-SubCell"/>
</dbReference>
<evidence type="ECO:0000256" key="16">
    <source>
        <dbReference type="ARBA" id="ARBA00023157"/>
    </source>
</evidence>
<evidence type="ECO:0000256" key="3">
    <source>
        <dbReference type="ARBA" id="ARBA00004164"/>
    </source>
</evidence>
<evidence type="ECO:0000256" key="19">
    <source>
        <dbReference type="ARBA" id="ARBA00033150"/>
    </source>
</evidence>
<keyword evidence="16" id="KW-1015">Disulfide bond</keyword>
<organism evidence="21 22">
    <name type="scientific">Golovinomyces cichoracearum</name>
    <dbReference type="NCBI Taxonomy" id="62708"/>
    <lineage>
        <taxon>Eukaryota</taxon>
        <taxon>Fungi</taxon>
        <taxon>Dikarya</taxon>
        <taxon>Ascomycota</taxon>
        <taxon>Pezizomycotina</taxon>
        <taxon>Leotiomycetes</taxon>
        <taxon>Erysiphales</taxon>
        <taxon>Erysiphaceae</taxon>
        <taxon>Golovinomyces</taxon>
    </lineage>
</organism>
<feature type="compositionally biased region" description="Acidic residues" evidence="20">
    <location>
        <begin position="132"/>
        <end position="146"/>
    </location>
</feature>
<evidence type="ECO:0000256" key="17">
    <source>
        <dbReference type="ARBA" id="ARBA00023284"/>
    </source>
</evidence>
<feature type="compositionally biased region" description="Basic and acidic residues" evidence="20">
    <location>
        <begin position="278"/>
        <end position="295"/>
    </location>
</feature>
<name>A0A420IAG1_9PEZI</name>
<evidence type="ECO:0000313" key="22">
    <source>
        <dbReference type="Proteomes" id="UP000283383"/>
    </source>
</evidence>
<keyword evidence="6" id="KW-0812">Transmembrane</keyword>
<dbReference type="Proteomes" id="UP000283383">
    <property type="component" value="Unassembled WGS sequence"/>
</dbReference>
<keyword evidence="14" id="KW-0496">Mitochondrion</keyword>
<evidence type="ECO:0000256" key="9">
    <source>
        <dbReference type="ARBA" id="ARBA00022946"/>
    </source>
</evidence>
<evidence type="ECO:0000256" key="5">
    <source>
        <dbReference type="ARBA" id="ARBA00022448"/>
    </source>
</evidence>
<feature type="region of interest" description="Disordered" evidence="20">
    <location>
        <begin position="120"/>
        <end position="157"/>
    </location>
</feature>
<keyword evidence="15" id="KW-0472">Membrane</keyword>
<evidence type="ECO:0000256" key="11">
    <source>
        <dbReference type="ARBA" id="ARBA00022989"/>
    </source>
</evidence>
<reference evidence="21 22" key="1">
    <citation type="journal article" date="2018" name="BMC Genomics">
        <title>Comparative genome analyses reveal sequence features reflecting distinct modes of host-adaptation between dicot and monocot powdery mildew.</title>
        <authorList>
            <person name="Wu Y."/>
            <person name="Ma X."/>
            <person name="Pan Z."/>
            <person name="Kale S.D."/>
            <person name="Song Y."/>
            <person name="King H."/>
            <person name="Zhang Q."/>
            <person name="Presley C."/>
            <person name="Deng X."/>
            <person name="Wei C.I."/>
            <person name="Xiao S."/>
        </authorList>
    </citation>
    <scope>NUCLEOTIDE SEQUENCE [LARGE SCALE GENOMIC DNA]</scope>
    <source>
        <strain evidence="21">UMSG3</strain>
    </source>
</reference>
<evidence type="ECO:0000256" key="8">
    <source>
        <dbReference type="ARBA" id="ARBA00022927"/>
    </source>
</evidence>
<dbReference type="AlphaFoldDB" id="A0A420IAG1"/>
<dbReference type="FunFam" id="1.10.287.2900:FF:000002">
    <property type="entry name" value="Mitochondrial intermembrane space import and assembly protein"/>
    <property type="match status" value="1"/>
</dbReference>
<keyword evidence="17" id="KW-0676">Redox-active center</keyword>
<evidence type="ECO:0000256" key="20">
    <source>
        <dbReference type="SAM" id="MobiDB-lite"/>
    </source>
</evidence>
<feature type="compositionally biased region" description="Polar residues" evidence="20">
    <location>
        <begin position="120"/>
        <end position="129"/>
    </location>
</feature>
<evidence type="ECO:0000256" key="2">
    <source>
        <dbReference type="ARBA" id="ARBA00001973"/>
    </source>
</evidence>
<evidence type="ECO:0000256" key="4">
    <source>
        <dbReference type="ARBA" id="ARBA00013714"/>
    </source>
</evidence>
<gene>
    <name evidence="21" type="ORF">GcM3_100005</name>
</gene>
<proteinExistence type="predicted"/>
<evidence type="ECO:0000256" key="14">
    <source>
        <dbReference type="ARBA" id="ARBA00023128"/>
    </source>
</evidence>
<comment type="function">
    <text evidence="18">Required for the import and folding of small cysteine-containing proteins (small Tim) in the mitochondrial intermembrane space (IMS). Forms a redox cycle with ERV1 that involves a disulfide relay system. Precursor proteins to be imported into the IMS are translocated in their reduced form into the mitochondria. The oxidized form of MIA40 forms a transient intermolecular disulfide bridge with the reduced precursor protein, resulting in oxidation of the precursor protein that now contains an intramolecular disulfide bond and is able to undergo folding in the IMS.</text>
</comment>
<comment type="caution">
    <text evidence="21">The sequence shown here is derived from an EMBL/GenBank/DDBJ whole genome shotgun (WGS) entry which is preliminary data.</text>
</comment>
<evidence type="ECO:0000256" key="6">
    <source>
        <dbReference type="ARBA" id="ARBA00022692"/>
    </source>
</evidence>
<evidence type="ECO:0000256" key="1">
    <source>
        <dbReference type="ARBA" id="ARBA00001947"/>
    </source>
</evidence>
<keyword evidence="11" id="KW-1133">Transmembrane helix</keyword>
<comment type="cofactor">
    <cofactor evidence="2">
        <name>Cu(2+)</name>
        <dbReference type="ChEBI" id="CHEBI:29036"/>
    </cofactor>
</comment>
<evidence type="ECO:0000256" key="18">
    <source>
        <dbReference type="ARBA" id="ARBA00024980"/>
    </source>
</evidence>
<comment type="cofactor">
    <cofactor evidence="1">
        <name>Zn(2+)</name>
        <dbReference type="ChEBI" id="CHEBI:29105"/>
    </cofactor>
</comment>
<keyword evidence="10" id="KW-0735">Signal-anchor</keyword>
<evidence type="ECO:0000256" key="10">
    <source>
        <dbReference type="ARBA" id="ARBA00022968"/>
    </source>
</evidence>
<feature type="compositionally biased region" description="Acidic residues" evidence="20">
    <location>
        <begin position="222"/>
        <end position="234"/>
    </location>
</feature>
<dbReference type="PANTHER" id="PTHR21622">
    <property type="entry name" value="COILED-COIL-HELIX-COILED-COIL-HELIX DOMAIN CONTAINING 4"/>
    <property type="match status" value="1"/>
</dbReference>
<keyword evidence="5" id="KW-0813">Transport</keyword>
<keyword evidence="13" id="KW-0811">Translocation</keyword>
<protein>
    <recommendedName>
        <fullName evidence="4">Mitochondrial intermembrane space import and assembly protein 40</fullName>
    </recommendedName>
    <alternativeName>
        <fullName evidence="19">Mitochondrial import inner membrane translocase TIM40</fullName>
    </alternativeName>
</protein>
<evidence type="ECO:0000256" key="7">
    <source>
        <dbReference type="ARBA" id="ARBA00022792"/>
    </source>
</evidence>
<keyword evidence="8" id="KW-0653">Protein transport</keyword>
<accession>A0A420IAG1</accession>
<dbReference type="STRING" id="62708.A0A420IAG1"/>
<dbReference type="PANTHER" id="PTHR21622:SF0">
    <property type="entry name" value="COILED-COIL-HELIX-COILED-COIL-HELIX DOMAIN CONTAINING 4"/>
    <property type="match status" value="1"/>
</dbReference>
<keyword evidence="9" id="KW-0809">Transit peptide</keyword>